<dbReference type="RefSeq" id="XP_025388451.1">
    <property type="nucleotide sequence ID" value="XM_025533250.1"/>
</dbReference>
<dbReference type="AlphaFoldDB" id="A0A317VLB4"/>
<evidence type="ECO:0000256" key="1">
    <source>
        <dbReference type="SAM" id="MobiDB-lite"/>
    </source>
</evidence>
<evidence type="ECO:0000313" key="3">
    <source>
        <dbReference type="Proteomes" id="UP000246171"/>
    </source>
</evidence>
<proteinExistence type="predicted"/>
<gene>
    <name evidence="2" type="ORF">BO83DRAFT_398440</name>
</gene>
<sequence length="95" mass="10703">MDVWSGMLIDVGCPDWETGWEQARARAMMHSGRQSHVQTLHRLAKEVGGSDQHNMGERRPWTTLEQCNSDQAGNGLGEWENTKSWGERSHLGKGI</sequence>
<evidence type="ECO:0000313" key="2">
    <source>
        <dbReference type="EMBL" id="PWY74001.1"/>
    </source>
</evidence>
<name>A0A317VLB4_ASPEC</name>
<dbReference type="VEuPathDB" id="FungiDB:BO83DRAFT_398440"/>
<organism evidence="2 3">
    <name type="scientific">Aspergillus eucalypticola (strain CBS 122712 / IBT 29274)</name>
    <dbReference type="NCBI Taxonomy" id="1448314"/>
    <lineage>
        <taxon>Eukaryota</taxon>
        <taxon>Fungi</taxon>
        <taxon>Dikarya</taxon>
        <taxon>Ascomycota</taxon>
        <taxon>Pezizomycotina</taxon>
        <taxon>Eurotiomycetes</taxon>
        <taxon>Eurotiomycetidae</taxon>
        <taxon>Eurotiales</taxon>
        <taxon>Aspergillaceae</taxon>
        <taxon>Aspergillus</taxon>
        <taxon>Aspergillus subgen. Circumdati</taxon>
    </lineage>
</organism>
<feature type="region of interest" description="Disordered" evidence="1">
    <location>
        <begin position="46"/>
        <end position="95"/>
    </location>
</feature>
<comment type="caution">
    <text evidence="2">The sequence shown here is derived from an EMBL/GenBank/DDBJ whole genome shotgun (WGS) entry which is preliminary data.</text>
</comment>
<dbReference type="Proteomes" id="UP000246171">
    <property type="component" value="Unassembled WGS sequence"/>
</dbReference>
<protein>
    <submittedName>
        <fullName evidence="2">Uncharacterized protein</fullName>
    </submittedName>
</protein>
<dbReference type="GeneID" id="37055212"/>
<keyword evidence="3" id="KW-1185">Reference proteome</keyword>
<accession>A0A317VLB4</accession>
<feature type="compositionally biased region" description="Polar residues" evidence="1">
    <location>
        <begin position="63"/>
        <end position="72"/>
    </location>
</feature>
<reference evidence="2" key="1">
    <citation type="submission" date="2016-12" db="EMBL/GenBank/DDBJ databases">
        <title>The genomes of Aspergillus section Nigri reveals drivers in fungal speciation.</title>
        <authorList>
            <consortium name="DOE Joint Genome Institute"/>
            <person name="Vesth T.C."/>
            <person name="Nybo J."/>
            <person name="Theobald S."/>
            <person name="Brandl J."/>
            <person name="Frisvad J.C."/>
            <person name="Nielsen K.F."/>
            <person name="Lyhne E.K."/>
            <person name="Kogle M.E."/>
            <person name="Kuo A."/>
            <person name="Riley R."/>
            <person name="Clum A."/>
            <person name="Nolan M."/>
            <person name="Lipzen A."/>
            <person name="Salamov A."/>
            <person name="Henrissat B."/>
            <person name="Wiebenga A."/>
            <person name="De vries R.P."/>
            <person name="Grigoriev I.V."/>
            <person name="Mortensen U.H."/>
            <person name="Andersen M.R."/>
            <person name="Baker S.E."/>
        </authorList>
    </citation>
    <scope>NUCLEOTIDE SEQUENCE</scope>
    <source>
        <strain evidence="2">CBS 122712</strain>
    </source>
</reference>
<dbReference type="EMBL" id="MSFU01000011">
    <property type="protein sequence ID" value="PWY74001.1"/>
    <property type="molecule type" value="Genomic_DNA"/>
</dbReference>
<feature type="compositionally biased region" description="Basic and acidic residues" evidence="1">
    <location>
        <begin position="85"/>
        <end position="95"/>
    </location>
</feature>